<reference evidence="3 5" key="2">
    <citation type="journal article" date="2014" name="BMC Genomics">
        <title>An improved genome release (version Mt4.0) for the model legume Medicago truncatula.</title>
        <authorList>
            <person name="Tang H."/>
            <person name="Krishnakumar V."/>
            <person name="Bidwell S."/>
            <person name="Rosen B."/>
            <person name="Chan A."/>
            <person name="Zhou S."/>
            <person name="Gentzbittel L."/>
            <person name="Childs K.L."/>
            <person name="Yandell M."/>
            <person name="Gundlach H."/>
            <person name="Mayer K.F."/>
            <person name="Schwartz D.C."/>
            <person name="Town C.D."/>
        </authorList>
    </citation>
    <scope>GENOME REANNOTATION</scope>
    <source>
        <strain evidence="4 5">cv. Jemalong A17</strain>
    </source>
</reference>
<protein>
    <submittedName>
        <fullName evidence="3">Transmembrane protein, putative</fullName>
    </submittedName>
</protein>
<dbReference type="Proteomes" id="UP000002051">
    <property type="component" value="Unassembled WGS sequence"/>
</dbReference>
<proteinExistence type="predicted"/>
<evidence type="ECO:0000313" key="5">
    <source>
        <dbReference type="Proteomes" id="UP000002051"/>
    </source>
</evidence>
<dbReference type="PaxDb" id="3880-AES77236"/>
<dbReference type="AlphaFoldDB" id="G7KWQ6"/>
<keyword evidence="2" id="KW-0472">Membrane</keyword>
<dbReference type="HOGENOM" id="CLU_1392088_0_0_1"/>
<evidence type="ECO:0000256" key="2">
    <source>
        <dbReference type="SAM" id="Phobius"/>
    </source>
</evidence>
<evidence type="ECO:0000313" key="4">
    <source>
        <dbReference type="EnsemblPlants" id="AES77236"/>
    </source>
</evidence>
<evidence type="ECO:0000256" key="1">
    <source>
        <dbReference type="SAM" id="MobiDB-lite"/>
    </source>
</evidence>
<keyword evidence="2 3" id="KW-0812">Transmembrane</keyword>
<organism evidence="3 5">
    <name type="scientific">Medicago truncatula</name>
    <name type="common">Barrel medic</name>
    <name type="synonym">Medicago tribuloides</name>
    <dbReference type="NCBI Taxonomy" id="3880"/>
    <lineage>
        <taxon>Eukaryota</taxon>
        <taxon>Viridiplantae</taxon>
        <taxon>Streptophyta</taxon>
        <taxon>Embryophyta</taxon>
        <taxon>Tracheophyta</taxon>
        <taxon>Spermatophyta</taxon>
        <taxon>Magnoliopsida</taxon>
        <taxon>eudicotyledons</taxon>
        <taxon>Gunneridae</taxon>
        <taxon>Pentapetalae</taxon>
        <taxon>rosids</taxon>
        <taxon>fabids</taxon>
        <taxon>Fabales</taxon>
        <taxon>Fabaceae</taxon>
        <taxon>Papilionoideae</taxon>
        <taxon>50 kb inversion clade</taxon>
        <taxon>NPAAA clade</taxon>
        <taxon>Hologalegina</taxon>
        <taxon>IRL clade</taxon>
        <taxon>Trifolieae</taxon>
        <taxon>Medicago</taxon>
    </lineage>
</organism>
<reference evidence="4" key="3">
    <citation type="submission" date="2015-04" db="UniProtKB">
        <authorList>
            <consortium name="EnsemblPlants"/>
        </authorList>
    </citation>
    <scope>IDENTIFICATION</scope>
    <source>
        <strain evidence="4">cv. Jemalong A17</strain>
    </source>
</reference>
<feature type="region of interest" description="Disordered" evidence="1">
    <location>
        <begin position="147"/>
        <end position="196"/>
    </location>
</feature>
<keyword evidence="2" id="KW-1133">Transmembrane helix</keyword>
<gene>
    <name evidence="3" type="ordered locus">MTR_7g006110</name>
</gene>
<name>G7KWQ6_MEDTR</name>
<feature type="transmembrane region" description="Helical" evidence="2">
    <location>
        <begin position="50"/>
        <end position="74"/>
    </location>
</feature>
<accession>G7KWQ6</accession>
<dbReference type="EMBL" id="CM001223">
    <property type="protein sequence ID" value="AES77236.2"/>
    <property type="molecule type" value="Genomic_DNA"/>
</dbReference>
<feature type="transmembrane region" description="Helical" evidence="2">
    <location>
        <begin position="20"/>
        <end position="38"/>
    </location>
</feature>
<dbReference type="EnsemblPlants" id="AES77236">
    <property type="protein sequence ID" value="AES77236"/>
    <property type="gene ID" value="MTR_7g006110"/>
</dbReference>
<feature type="transmembrane region" description="Helical" evidence="2">
    <location>
        <begin position="115"/>
        <end position="134"/>
    </location>
</feature>
<sequence>MAEEKTRPLSRERLKELFKFCGVNLFVIGVVISCRSQAQSDTFFQDAEVQYYFELFLFGFEILFNVALTFAYWITHQCTHCMVNLSTLRLAIGEEKDQPPCPASSRSGDSFRTDLLRWLPAILCVFSVVVVSFWRYQYGDVANVGKGPNSAGADSGEPDDVVKGPNGAGADSGEGPNGVGSDSRKPDAGGSQAWKT</sequence>
<evidence type="ECO:0000313" key="3">
    <source>
        <dbReference type="EMBL" id="AES77236.2"/>
    </source>
</evidence>
<feature type="compositionally biased region" description="Gly residues" evidence="1">
    <location>
        <begin position="166"/>
        <end position="178"/>
    </location>
</feature>
<reference evidence="3 5" key="1">
    <citation type="journal article" date="2011" name="Nature">
        <title>The Medicago genome provides insight into the evolution of rhizobial symbioses.</title>
        <authorList>
            <person name="Young N.D."/>
            <person name="Debelle F."/>
            <person name="Oldroyd G.E."/>
            <person name="Geurts R."/>
            <person name="Cannon S.B."/>
            <person name="Udvardi M.K."/>
            <person name="Benedito V.A."/>
            <person name="Mayer K.F."/>
            <person name="Gouzy J."/>
            <person name="Schoof H."/>
            <person name="Van de Peer Y."/>
            <person name="Proost S."/>
            <person name="Cook D.R."/>
            <person name="Meyers B.C."/>
            <person name="Spannagl M."/>
            <person name="Cheung F."/>
            <person name="De Mita S."/>
            <person name="Krishnakumar V."/>
            <person name="Gundlach H."/>
            <person name="Zhou S."/>
            <person name="Mudge J."/>
            <person name="Bharti A.K."/>
            <person name="Murray J.D."/>
            <person name="Naoumkina M.A."/>
            <person name="Rosen B."/>
            <person name="Silverstein K.A."/>
            <person name="Tang H."/>
            <person name="Rombauts S."/>
            <person name="Zhao P.X."/>
            <person name="Zhou P."/>
            <person name="Barbe V."/>
            <person name="Bardou P."/>
            <person name="Bechner M."/>
            <person name="Bellec A."/>
            <person name="Berger A."/>
            <person name="Berges H."/>
            <person name="Bidwell S."/>
            <person name="Bisseling T."/>
            <person name="Choisne N."/>
            <person name="Couloux A."/>
            <person name="Denny R."/>
            <person name="Deshpande S."/>
            <person name="Dai X."/>
            <person name="Doyle J.J."/>
            <person name="Dudez A.M."/>
            <person name="Farmer A.D."/>
            <person name="Fouteau S."/>
            <person name="Franken C."/>
            <person name="Gibelin C."/>
            <person name="Gish J."/>
            <person name="Goldstein S."/>
            <person name="Gonzalez A.J."/>
            <person name="Green P.J."/>
            <person name="Hallab A."/>
            <person name="Hartog M."/>
            <person name="Hua A."/>
            <person name="Humphray S.J."/>
            <person name="Jeong D.H."/>
            <person name="Jing Y."/>
            <person name="Jocker A."/>
            <person name="Kenton S.M."/>
            <person name="Kim D.J."/>
            <person name="Klee K."/>
            <person name="Lai H."/>
            <person name="Lang C."/>
            <person name="Lin S."/>
            <person name="Macmil S.L."/>
            <person name="Magdelenat G."/>
            <person name="Matthews L."/>
            <person name="McCorrison J."/>
            <person name="Monaghan E.L."/>
            <person name="Mun J.H."/>
            <person name="Najar F.Z."/>
            <person name="Nicholson C."/>
            <person name="Noirot C."/>
            <person name="O'Bleness M."/>
            <person name="Paule C.R."/>
            <person name="Poulain J."/>
            <person name="Prion F."/>
            <person name="Qin B."/>
            <person name="Qu C."/>
            <person name="Retzel E.F."/>
            <person name="Riddle C."/>
            <person name="Sallet E."/>
            <person name="Samain S."/>
            <person name="Samson N."/>
            <person name="Sanders I."/>
            <person name="Saurat O."/>
            <person name="Scarpelli C."/>
            <person name="Schiex T."/>
            <person name="Segurens B."/>
            <person name="Severin A.J."/>
            <person name="Sherrier D.J."/>
            <person name="Shi R."/>
            <person name="Sims S."/>
            <person name="Singer S.R."/>
            <person name="Sinharoy S."/>
            <person name="Sterck L."/>
            <person name="Viollet A."/>
            <person name="Wang B.B."/>
            <person name="Wang K."/>
            <person name="Wang M."/>
            <person name="Wang X."/>
            <person name="Warfsmann J."/>
            <person name="Weissenbach J."/>
            <person name="White D.D."/>
            <person name="White J.D."/>
            <person name="Wiley G.B."/>
            <person name="Wincker P."/>
            <person name="Xing Y."/>
            <person name="Yang L."/>
            <person name="Yao Z."/>
            <person name="Ying F."/>
            <person name="Zhai J."/>
            <person name="Zhou L."/>
            <person name="Zuber A."/>
            <person name="Denarie J."/>
            <person name="Dixon R.A."/>
            <person name="May G.D."/>
            <person name="Schwartz D.C."/>
            <person name="Rogers J."/>
            <person name="Quetier F."/>
            <person name="Town C.D."/>
            <person name="Roe B.A."/>
        </authorList>
    </citation>
    <scope>NUCLEOTIDE SEQUENCE [LARGE SCALE GENOMIC DNA]</scope>
    <source>
        <strain evidence="3">A17</strain>
        <strain evidence="4 5">cv. Jemalong A17</strain>
    </source>
</reference>
<accession>A0A0C3W0T8</accession>
<dbReference type="PROSITE" id="PS51257">
    <property type="entry name" value="PROKAR_LIPOPROTEIN"/>
    <property type="match status" value="1"/>
</dbReference>
<keyword evidence="5" id="KW-1185">Reference proteome</keyword>